<dbReference type="Proteomes" id="UP000198917">
    <property type="component" value="Unassembled WGS sequence"/>
</dbReference>
<reference evidence="1 2" key="1">
    <citation type="submission" date="2016-10" db="EMBL/GenBank/DDBJ databases">
        <authorList>
            <person name="Varghese N."/>
            <person name="Submissions S."/>
        </authorList>
    </citation>
    <scope>NUCLEOTIDE SEQUENCE [LARGE SCALE GENOMIC DNA]</scope>
    <source>
        <strain evidence="1 2">PDC82</strain>
    </source>
</reference>
<dbReference type="RefSeq" id="WP_092735294.1">
    <property type="nucleotide sequence ID" value="NZ_FNEW01000009.1"/>
</dbReference>
<name>A0A7Z7BSP2_9HYPH</name>
<comment type="caution">
    <text evidence="1">The sequence shown here is derived from an EMBL/GenBank/DDBJ whole genome shotgun (WGS) entry which is preliminary data.</text>
</comment>
<proteinExistence type="predicted"/>
<accession>A0A7Z7BSP2</accession>
<sequence>MKKAKKKKRWSQKVTKESDALDLEKDVFTKNDASEIARSLKASAEQSDRRKTNPFRSAMSMLVFYINRAGRTLLDDRKEVLEDAKGELRKEFGKRR</sequence>
<evidence type="ECO:0008006" key="3">
    <source>
        <dbReference type="Google" id="ProtNLM"/>
    </source>
</evidence>
<organism evidence="1 2">
    <name type="scientific">Agrobacterium fabrum</name>
    <dbReference type="NCBI Taxonomy" id="1176649"/>
    <lineage>
        <taxon>Bacteria</taxon>
        <taxon>Pseudomonadati</taxon>
        <taxon>Pseudomonadota</taxon>
        <taxon>Alphaproteobacteria</taxon>
        <taxon>Hyphomicrobiales</taxon>
        <taxon>Rhizobiaceae</taxon>
        <taxon>Rhizobium/Agrobacterium group</taxon>
        <taxon>Agrobacterium</taxon>
        <taxon>Agrobacterium tumefaciens complex</taxon>
    </lineage>
</organism>
<dbReference type="InterPro" id="IPR021513">
    <property type="entry name" value="Phage_RSL1_Orf186"/>
</dbReference>
<dbReference type="EMBL" id="FNEW01000009">
    <property type="protein sequence ID" value="SDK47844.1"/>
    <property type="molecule type" value="Genomic_DNA"/>
</dbReference>
<evidence type="ECO:0000313" key="1">
    <source>
        <dbReference type="EMBL" id="SDK47844.1"/>
    </source>
</evidence>
<dbReference type="Pfam" id="PF11373">
    <property type="entry name" value="DUF3175"/>
    <property type="match status" value="1"/>
</dbReference>
<evidence type="ECO:0000313" key="2">
    <source>
        <dbReference type="Proteomes" id="UP000198917"/>
    </source>
</evidence>
<protein>
    <recommendedName>
        <fullName evidence="3">DUF3175 domain-containing protein</fullName>
    </recommendedName>
</protein>
<gene>
    <name evidence="1" type="ORF">SAMN05428983_5104</name>
</gene>
<dbReference type="AlphaFoldDB" id="A0A7Z7BSP2"/>